<reference evidence="1 2" key="1">
    <citation type="submission" date="2022-11" db="EMBL/GenBank/DDBJ databases">
        <title>Minimal conservation of predation-associated metabolite biosynthetic gene clusters underscores biosynthetic potential of Myxococcota including descriptions for ten novel species: Archangium lansinium sp. nov., Myxococcus landrumus sp. nov., Nannocystis bai.</title>
        <authorList>
            <person name="Ahearne A."/>
            <person name="Stevens C."/>
            <person name="Dowd S."/>
        </authorList>
    </citation>
    <scope>NUCLEOTIDE SEQUENCE [LARGE SCALE GENOMIC DNA]</scope>
    <source>
        <strain evidence="1 2">NCELM</strain>
    </source>
</reference>
<dbReference type="EMBL" id="JAQNDN010000020">
    <property type="protein sequence ID" value="MDC0672868.1"/>
    <property type="molecule type" value="Genomic_DNA"/>
</dbReference>
<evidence type="ECO:0000313" key="1">
    <source>
        <dbReference type="EMBL" id="MDC0672868.1"/>
    </source>
</evidence>
<evidence type="ECO:0000313" key="2">
    <source>
        <dbReference type="Proteomes" id="UP001217838"/>
    </source>
</evidence>
<protein>
    <submittedName>
        <fullName evidence="1">Uncharacterized protein</fullName>
    </submittedName>
</protein>
<dbReference type="RefSeq" id="WP_272005012.1">
    <property type="nucleotide sequence ID" value="NZ_JAQNDN010000020.1"/>
</dbReference>
<organism evidence="1 2">
    <name type="scientific">Nannocystis radixulma</name>
    <dbReference type="NCBI Taxonomy" id="2995305"/>
    <lineage>
        <taxon>Bacteria</taxon>
        <taxon>Pseudomonadati</taxon>
        <taxon>Myxococcota</taxon>
        <taxon>Polyangia</taxon>
        <taxon>Nannocystales</taxon>
        <taxon>Nannocystaceae</taxon>
        <taxon>Nannocystis</taxon>
    </lineage>
</organism>
<keyword evidence="2" id="KW-1185">Reference proteome</keyword>
<proteinExistence type="predicted"/>
<accession>A0ABT5BFF7</accession>
<sequence>MTVETGFKGSPKLQPGALIQLNRDVVGIIPHITLFQYNPETISHNFEIHGGSSVDSLNGLADPVTQAFPPDESYSFTLELDATDDLEKGRPMTQSFGVSDRLAALERLIYSPKGILGDFADSFVGLFNGPTSDIPSRQTVPIVLLALGRRRVLPVWITSFSITETLHSPAMMPIHAEVSLGFRVIQPHELKDQFIAPKADTVLAIAAYKLARLQRDTLGLAHIATVISDLGDYV</sequence>
<gene>
    <name evidence="1" type="ORF">POL58_34260</name>
</gene>
<name>A0ABT5BFF7_9BACT</name>
<dbReference type="Proteomes" id="UP001217838">
    <property type="component" value="Unassembled WGS sequence"/>
</dbReference>
<comment type="caution">
    <text evidence="1">The sequence shown here is derived from an EMBL/GenBank/DDBJ whole genome shotgun (WGS) entry which is preliminary data.</text>
</comment>